<evidence type="ECO:0000313" key="1">
    <source>
        <dbReference type="EMBL" id="KAI0086258.1"/>
    </source>
</evidence>
<gene>
    <name evidence="1" type="ORF">BDY19DRAFT_895366</name>
</gene>
<reference evidence="1" key="1">
    <citation type="journal article" date="2021" name="Environ. Microbiol.">
        <title>Gene family expansions and transcriptome signatures uncover fungal adaptations to wood decay.</title>
        <authorList>
            <person name="Hage H."/>
            <person name="Miyauchi S."/>
            <person name="Viragh M."/>
            <person name="Drula E."/>
            <person name="Min B."/>
            <person name="Chaduli D."/>
            <person name="Navarro D."/>
            <person name="Favel A."/>
            <person name="Norest M."/>
            <person name="Lesage-Meessen L."/>
            <person name="Balint B."/>
            <person name="Merenyi Z."/>
            <person name="de Eugenio L."/>
            <person name="Morin E."/>
            <person name="Martinez A.T."/>
            <person name="Baldrian P."/>
            <person name="Stursova M."/>
            <person name="Martinez M.J."/>
            <person name="Novotny C."/>
            <person name="Magnuson J.K."/>
            <person name="Spatafora J.W."/>
            <person name="Maurice S."/>
            <person name="Pangilinan J."/>
            <person name="Andreopoulos W."/>
            <person name="LaButti K."/>
            <person name="Hundley H."/>
            <person name="Na H."/>
            <person name="Kuo A."/>
            <person name="Barry K."/>
            <person name="Lipzen A."/>
            <person name="Henrissat B."/>
            <person name="Riley R."/>
            <person name="Ahrendt S."/>
            <person name="Nagy L.G."/>
            <person name="Grigoriev I.V."/>
            <person name="Martin F."/>
            <person name="Rosso M.N."/>
        </authorList>
    </citation>
    <scope>NUCLEOTIDE SEQUENCE</scope>
    <source>
        <strain evidence="1">CBS 384.51</strain>
    </source>
</reference>
<sequence>MTLPESTPSPPTTPTHERAHVPRLRLRIPVWTVPPKVLLVDDDVVCRRLSSKFLQVFGCFIDVAVDGVGAVNKMNLEKYDLVLMDIVMPKLDGVSATSLIRQFDHLTPIISMTSNSKPNEVVKYYSSGMNDILPKPFTKDDLLQKLEVK</sequence>
<protein>
    <submittedName>
        <fullName evidence="1">CheY-like superfamily</fullName>
    </submittedName>
</protein>
<evidence type="ECO:0000313" key="2">
    <source>
        <dbReference type="Proteomes" id="UP001055072"/>
    </source>
</evidence>
<comment type="caution">
    <text evidence="1">The sequence shown here is derived from an EMBL/GenBank/DDBJ whole genome shotgun (WGS) entry which is preliminary data.</text>
</comment>
<organism evidence="1 2">
    <name type="scientific">Irpex rosettiformis</name>
    <dbReference type="NCBI Taxonomy" id="378272"/>
    <lineage>
        <taxon>Eukaryota</taxon>
        <taxon>Fungi</taxon>
        <taxon>Dikarya</taxon>
        <taxon>Basidiomycota</taxon>
        <taxon>Agaricomycotina</taxon>
        <taxon>Agaricomycetes</taxon>
        <taxon>Polyporales</taxon>
        <taxon>Irpicaceae</taxon>
        <taxon>Irpex</taxon>
    </lineage>
</organism>
<accession>A0ACB8TW92</accession>
<proteinExistence type="predicted"/>
<name>A0ACB8TW92_9APHY</name>
<dbReference type="EMBL" id="MU274925">
    <property type="protein sequence ID" value="KAI0086258.1"/>
    <property type="molecule type" value="Genomic_DNA"/>
</dbReference>
<dbReference type="Proteomes" id="UP001055072">
    <property type="component" value="Unassembled WGS sequence"/>
</dbReference>
<keyword evidence="2" id="KW-1185">Reference proteome</keyword>